<dbReference type="Pfam" id="PF13657">
    <property type="entry name" value="Couple_hipA"/>
    <property type="match status" value="1"/>
</dbReference>
<evidence type="ECO:0000259" key="4">
    <source>
        <dbReference type="Pfam" id="PF07804"/>
    </source>
</evidence>
<evidence type="ECO:0000256" key="2">
    <source>
        <dbReference type="ARBA" id="ARBA00022679"/>
    </source>
</evidence>
<keyword evidence="7" id="KW-1185">Reference proteome</keyword>
<evidence type="ECO:0000256" key="1">
    <source>
        <dbReference type="ARBA" id="ARBA00010164"/>
    </source>
</evidence>
<feature type="domain" description="HipA-like C-terminal" evidence="4">
    <location>
        <begin position="150"/>
        <end position="374"/>
    </location>
</feature>
<dbReference type="Pfam" id="PF07804">
    <property type="entry name" value="HipA_C"/>
    <property type="match status" value="1"/>
</dbReference>
<dbReference type="Proteomes" id="UP001306668">
    <property type="component" value="Unassembled WGS sequence"/>
</dbReference>
<evidence type="ECO:0000256" key="3">
    <source>
        <dbReference type="ARBA" id="ARBA00022777"/>
    </source>
</evidence>
<evidence type="ECO:0000313" key="7">
    <source>
        <dbReference type="Proteomes" id="UP001306668"/>
    </source>
</evidence>
<dbReference type="InterPro" id="IPR052028">
    <property type="entry name" value="HipA_Ser/Thr_kinase"/>
</dbReference>
<organism evidence="6 7">
    <name type="scientific">Stenotrophomonas sepilia</name>
    <dbReference type="NCBI Taxonomy" id="2860290"/>
    <lineage>
        <taxon>Bacteria</taxon>
        <taxon>Pseudomonadati</taxon>
        <taxon>Pseudomonadota</taxon>
        <taxon>Gammaproteobacteria</taxon>
        <taxon>Lysobacterales</taxon>
        <taxon>Lysobacteraceae</taxon>
        <taxon>Stenotrophomonas</taxon>
        <taxon>Stenotrophomonas maltophilia group</taxon>
    </lineage>
</organism>
<dbReference type="PANTHER" id="PTHR37419">
    <property type="entry name" value="SERINE/THREONINE-PROTEIN KINASE TOXIN HIPA"/>
    <property type="match status" value="1"/>
</dbReference>
<dbReference type="Gene3D" id="1.10.1070.20">
    <property type="match status" value="1"/>
</dbReference>
<comment type="similarity">
    <text evidence="1">Belongs to the HipA Ser/Thr kinase family.</text>
</comment>
<accession>A0ABQ6QDN1</accession>
<comment type="caution">
    <text evidence="6">The sequence shown here is derived from an EMBL/GenBank/DDBJ whole genome shotgun (WGS) entry which is preliminary data.</text>
</comment>
<dbReference type="RefSeq" id="WP_069138145.1">
    <property type="nucleotide sequence ID" value="NZ_BTRJ01000024.1"/>
</dbReference>
<dbReference type="InterPro" id="IPR012893">
    <property type="entry name" value="HipA-like_C"/>
</dbReference>
<proteinExistence type="inferred from homology"/>
<keyword evidence="3" id="KW-0418">Kinase</keyword>
<reference evidence="7" key="1">
    <citation type="submission" date="2023-07" db="EMBL/GenBank/DDBJ databases">
        <title>Genome sequence of Stenotrophomonas sp. Alg010 isolated from Sargassum waste.</title>
        <authorList>
            <person name="Mohapatra"/>
            <person name="B.R."/>
        </authorList>
    </citation>
    <scope>NUCLEOTIDE SEQUENCE [LARGE SCALE GENOMIC DNA]</scope>
    <source>
        <strain evidence="7">Alg010</strain>
    </source>
</reference>
<dbReference type="PANTHER" id="PTHR37419:SF1">
    <property type="entry name" value="SERINE_THREONINE-PROTEIN KINASE TOXIN HIPA"/>
    <property type="match status" value="1"/>
</dbReference>
<dbReference type="NCBIfam" id="TIGR03071">
    <property type="entry name" value="couple_hipA"/>
    <property type="match status" value="1"/>
</dbReference>
<evidence type="ECO:0000259" key="5">
    <source>
        <dbReference type="Pfam" id="PF13657"/>
    </source>
</evidence>
<dbReference type="EMBL" id="BTRJ01000024">
    <property type="protein sequence ID" value="GMR28181.1"/>
    <property type="molecule type" value="Genomic_DNA"/>
</dbReference>
<keyword evidence="2" id="KW-0808">Transferase</keyword>
<feature type="domain" description="HipA N-terminal subdomain 1" evidence="5">
    <location>
        <begin position="3"/>
        <end position="102"/>
    </location>
</feature>
<gene>
    <name evidence="6" type="ORF">STENOSP10_24010</name>
</gene>
<evidence type="ECO:0000313" key="6">
    <source>
        <dbReference type="EMBL" id="GMR28181.1"/>
    </source>
</evidence>
<sequence>MALNVLLSGQISGRLTQSSRGHPEFSYLTGWRSAARAFPLSLSLPLAGDVNSSDKVAAVLWGLLPDNESLLQRWASQFHVSPRNPVGILSHVGEDCAGAVQFVRDERLNAILTGEDDLLEPLTDQQVGERLSRIGTGQAASRQPTDVGQFSLAGAQAKIALLRQEDGSWAIPSGRIPTTHILKPPSSDFDGFVENEVFCLRLARALGASAASAEMIVFGDQTAISVERYDRYCEEGKWKRVHQEDFCQALGVMPHIKYQSQGGPGPADLSRVLWEHSSQPTVDVEALLQALMFNYLIGGTDAHAKNYSMLIGAAGKVRLAPLYDVSSALPYQHIQKRKLKMAMKIGNHYRWWEIGLNDWLKTAESMKVDLGKATYMLYSMASLLPHIALRVLNELRAEGIEHEVLQRLFGEIRDSCERCLRQFEQPAA</sequence>
<dbReference type="InterPro" id="IPR017508">
    <property type="entry name" value="HipA_N1"/>
</dbReference>
<dbReference type="CDD" id="cd17808">
    <property type="entry name" value="HipA_Ec_like"/>
    <property type="match status" value="1"/>
</dbReference>
<name>A0ABQ6QDN1_9GAMM</name>
<protein>
    <submittedName>
        <fullName evidence="6">Type II toxin-antitoxin system HipA family toxin</fullName>
    </submittedName>
</protein>